<accession>A0ABU0M015</accession>
<name>A0ABU0M015_9BACT</name>
<reference evidence="1" key="1">
    <citation type="submission" date="2023-07" db="EMBL/GenBank/DDBJ databases">
        <title>Genomic Encyclopedia of Type Strains, Phase IV (KMG-IV): sequencing the most valuable type-strain genomes for metagenomic binning, comparative biology and taxonomic classification.</title>
        <authorList>
            <person name="Goeker M."/>
        </authorList>
    </citation>
    <scope>NUCLEOTIDE SEQUENCE [LARGE SCALE GENOMIC DNA]</scope>
    <source>
        <strain evidence="1">DSM 21204</strain>
    </source>
</reference>
<sequence>MSDSSFQKFPPKRKRSTIISEEEWQELVNFFKKKGLVDTITKKRTNQI</sequence>
<organism evidence="1 2">
    <name type="scientific">Mycoplasmoides fastidiosum</name>
    <dbReference type="NCBI Taxonomy" id="92758"/>
    <lineage>
        <taxon>Bacteria</taxon>
        <taxon>Bacillati</taxon>
        <taxon>Mycoplasmatota</taxon>
        <taxon>Mycoplasmoidales</taxon>
        <taxon>Mycoplasmoidaceae</taxon>
        <taxon>Mycoplasmoides</taxon>
    </lineage>
</organism>
<keyword evidence="2" id="KW-1185">Reference proteome</keyword>
<proteinExistence type="predicted"/>
<gene>
    <name evidence="1" type="ORF">J2Z62_000737</name>
</gene>
<evidence type="ECO:0000313" key="2">
    <source>
        <dbReference type="Proteomes" id="UP001240643"/>
    </source>
</evidence>
<dbReference type="Proteomes" id="UP001240643">
    <property type="component" value="Unassembled WGS sequence"/>
</dbReference>
<dbReference type="EMBL" id="JAUSWO010000001">
    <property type="protein sequence ID" value="MDQ0514299.1"/>
    <property type="molecule type" value="Genomic_DNA"/>
</dbReference>
<protein>
    <submittedName>
        <fullName evidence="1">Uncharacterized protein</fullName>
    </submittedName>
</protein>
<comment type="caution">
    <text evidence="1">The sequence shown here is derived from an EMBL/GenBank/DDBJ whole genome shotgun (WGS) entry which is preliminary data.</text>
</comment>
<evidence type="ECO:0000313" key="1">
    <source>
        <dbReference type="EMBL" id="MDQ0514299.1"/>
    </source>
</evidence>